<gene>
    <name evidence="2" type="ORF">D1345_16840</name>
</gene>
<dbReference type="Gene3D" id="3.10.450.40">
    <property type="match status" value="1"/>
</dbReference>
<dbReference type="AlphaFoldDB" id="A0AAD0W9R7"/>
<dbReference type="Pfam" id="PF04965">
    <property type="entry name" value="GPW_gp25"/>
    <property type="match status" value="1"/>
</dbReference>
<proteinExistence type="predicted"/>
<dbReference type="KEGG" id="crz:D1345_16840"/>
<dbReference type="Proteomes" id="UP000259465">
    <property type="component" value="Chromosome"/>
</dbReference>
<evidence type="ECO:0000313" key="3">
    <source>
        <dbReference type="Proteomes" id="UP000259465"/>
    </source>
</evidence>
<dbReference type="RefSeq" id="WP_118268209.1">
    <property type="nucleotide sequence ID" value="NZ_CP031968.1"/>
</dbReference>
<name>A0AAD0W9R7_9NEIS</name>
<evidence type="ECO:0000259" key="1">
    <source>
        <dbReference type="Pfam" id="PF04965"/>
    </source>
</evidence>
<organism evidence="2 3">
    <name type="scientific">Chromobacterium rhizoryzae</name>
    <dbReference type="NCBI Taxonomy" id="1778675"/>
    <lineage>
        <taxon>Bacteria</taxon>
        <taxon>Pseudomonadati</taxon>
        <taxon>Pseudomonadota</taxon>
        <taxon>Betaproteobacteria</taxon>
        <taxon>Neisseriales</taxon>
        <taxon>Chromobacteriaceae</taxon>
        <taxon>Chromobacterium</taxon>
    </lineage>
</organism>
<accession>A0AAD0W9R7</accession>
<sequence>MNYLGLNARTGRAIVDDAQLQQCVQKVLTTPLYQRVQRRLFGSQLPELVDAPLNGKTRMQCLAATVMALARNEPRIELQRVGMRIGAGSQAGTLAIDIEARRRDGPAAGQPLNLSVGLR</sequence>
<evidence type="ECO:0000313" key="2">
    <source>
        <dbReference type="EMBL" id="AXT47741.1"/>
    </source>
</evidence>
<reference evidence="2 3" key="1">
    <citation type="submission" date="2018-08" db="EMBL/GenBank/DDBJ databases">
        <title>Complete genome sequence of JP2-74.</title>
        <authorList>
            <person name="Wu L."/>
        </authorList>
    </citation>
    <scope>NUCLEOTIDE SEQUENCE [LARGE SCALE GENOMIC DNA]</scope>
    <source>
        <strain evidence="2 3">JP2-74</strain>
    </source>
</reference>
<dbReference type="InterPro" id="IPR007048">
    <property type="entry name" value="IraD/Gp25-like"/>
</dbReference>
<keyword evidence="3" id="KW-1185">Reference proteome</keyword>
<protein>
    <submittedName>
        <fullName evidence="2">Baseplate assembly protein</fullName>
    </submittedName>
</protein>
<feature type="domain" description="IraD/Gp25-like" evidence="1">
    <location>
        <begin position="18"/>
        <end position="105"/>
    </location>
</feature>
<dbReference type="SUPFAM" id="SSF160719">
    <property type="entry name" value="gpW/gp25-like"/>
    <property type="match status" value="1"/>
</dbReference>
<dbReference type="EMBL" id="CP031968">
    <property type="protein sequence ID" value="AXT47741.1"/>
    <property type="molecule type" value="Genomic_DNA"/>
</dbReference>